<sequence>MSQQQQYNQMSEEEARYQEECDKLAARGKRLRRAALSTGILTVISILCTIYTTIAIRWVLIEWQQPEKTAYSITESMAAFKIGIFFDLVVCLLDIVIGVTLGLILVGAGVNPATAVTLCTFKIVQQAVSAANLIFLIAAGLLLDDNLPIAEVIQKYFYSDNMPPIGTQISFMLLMINQYGHYLSQVFGGVYMFMLGFTIVLWGVFPRYMGYTMCLAGGGYVLNSCLFLFWPGYDGLITWLLLIPALAAHFWLAGWLLVNTPHPSKNRDLWGTLASKPADVDDEDYVNAEYSQHPSDPVKPVAPQQQP</sequence>
<dbReference type="InParanoid" id="A0A1E7ENP1"/>
<dbReference type="AlphaFoldDB" id="A0A1E7ENP1"/>
<gene>
    <name evidence="3" type="ORF">FRACYDRAFT_250903</name>
</gene>
<feature type="transmembrane region" description="Helical" evidence="2">
    <location>
        <begin position="34"/>
        <end position="60"/>
    </location>
</feature>
<protein>
    <submittedName>
        <fullName evidence="3">Uncharacterized protein</fullName>
    </submittedName>
</protein>
<dbReference type="Proteomes" id="UP000095751">
    <property type="component" value="Unassembled WGS sequence"/>
</dbReference>
<keyword evidence="4" id="KW-1185">Reference proteome</keyword>
<accession>A0A1E7ENP1</accession>
<feature type="region of interest" description="Disordered" evidence="1">
    <location>
        <begin position="288"/>
        <end position="307"/>
    </location>
</feature>
<feature type="transmembrane region" description="Helical" evidence="2">
    <location>
        <begin position="123"/>
        <end position="143"/>
    </location>
</feature>
<feature type="transmembrane region" description="Helical" evidence="2">
    <location>
        <begin position="211"/>
        <end position="230"/>
    </location>
</feature>
<keyword evidence="2" id="KW-0472">Membrane</keyword>
<feature type="transmembrane region" description="Helical" evidence="2">
    <location>
        <begin position="182"/>
        <end position="204"/>
    </location>
</feature>
<evidence type="ECO:0000256" key="1">
    <source>
        <dbReference type="SAM" id="MobiDB-lite"/>
    </source>
</evidence>
<evidence type="ECO:0000256" key="2">
    <source>
        <dbReference type="SAM" id="Phobius"/>
    </source>
</evidence>
<dbReference type="Pfam" id="PF14329">
    <property type="entry name" value="DUF4386"/>
    <property type="match status" value="1"/>
</dbReference>
<dbReference type="InterPro" id="IPR025495">
    <property type="entry name" value="DUF4386"/>
</dbReference>
<dbReference type="OrthoDB" id="10393689at2759"/>
<feature type="transmembrane region" description="Helical" evidence="2">
    <location>
        <begin position="236"/>
        <end position="258"/>
    </location>
</feature>
<keyword evidence="2" id="KW-1133">Transmembrane helix</keyword>
<keyword evidence="2" id="KW-0812">Transmembrane</keyword>
<evidence type="ECO:0000313" key="3">
    <source>
        <dbReference type="EMBL" id="OEU07485.1"/>
    </source>
</evidence>
<name>A0A1E7ENP1_9STRA</name>
<evidence type="ECO:0000313" key="4">
    <source>
        <dbReference type="Proteomes" id="UP000095751"/>
    </source>
</evidence>
<organism evidence="3 4">
    <name type="scientific">Fragilariopsis cylindrus CCMP1102</name>
    <dbReference type="NCBI Taxonomy" id="635003"/>
    <lineage>
        <taxon>Eukaryota</taxon>
        <taxon>Sar</taxon>
        <taxon>Stramenopiles</taxon>
        <taxon>Ochrophyta</taxon>
        <taxon>Bacillariophyta</taxon>
        <taxon>Bacillariophyceae</taxon>
        <taxon>Bacillariophycidae</taxon>
        <taxon>Bacillariales</taxon>
        <taxon>Bacillariaceae</taxon>
        <taxon>Fragilariopsis</taxon>
    </lineage>
</organism>
<feature type="transmembrane region" description="Helical" evidence="2">
    <location>
        <begin position="80"/>
        <end position="111"/>
    </location>
</feature>
<dbReference type="EMBL" id="KV784385">
    <property type="protein sequence ID" value="OEU07485.1"/>
    <property type="molecule type" value="Genomic_DNA"/>
</dbReference>
<dbReference type="KEGG" id="fcy:FRACYDRAFT_250903"/>
<reference evidence="3 4" key="1">
    <citation type="submission" date="2016-09" db="EMBL/GenBank/DDBJ databases">
        <title>Extensive genetic diversity and differential bi-allelic expression allows diatom success in the polar Southern Ocean.</title>
        <authorList>
            <consortium name="DOE Joint Genome Institute"/>
            <person name="Mock T."/>
            <person name="Otillar R.P."/>
            <person name="Strauss J."/>
            <person name="Dupont C."/>
            <person name="Frickenhaus S."/>
            <person name="Maumus F."/>
            <person name="Mcmullan M."/>
            <person name="Sanges R."/>
            <person name="Schmutz J."/>
            <person name="Toseland A."/>
            <person name="Valas R."/>
            <person name="Veluchamy A."/>
            <person name="Ward B.J."/>
            <person name="Allen A."/>
            <person name="Barry K."/>
            <person name="Falciatore A."/>
            <person name="Ferrante M."/>
            <person name="Fortunato A.E."/>
            <person name="Gloeckner G."/>
            <person name="Gruber A."/>
            <person name="Hipkin R."/>
            <person name="Janech M."/>
            <person name="Kroth P."/>
            <person name="Leese F."/>
            <person name="Lindquist E."/>
            <person name="Lyon B.R."/>
            <person name="Martin J."/>
            <person name="Mayer C."/>
            <person name="Parker M."/>
            <person name="Quesneville H."/>
            <person name="Raymond J."/>
            <person name="Uhlig C."/>
            <person name="Valentin K.U."/>
            <person name="Worden A.Z."/>
            <person name="Armbrust E.V."/>
            <person name="Bowler C."/>
            <person name="Green B."/>
            <person name="Moulton V."/>
            <person name="Van Oosterhout C."/>
            <person name="Grigoriev I."/>
        </authorList>
    </citation>
    <scope>NUCLEOTIDE SEQUENCE [LARGE SCALE GENOMIC DNA]</scope>
    <source>
        <strain evidence="3 4">CCMP1102</strain>
    </source>
</reference>
<proteinExistence type="predicted"/>